<feature type="compositionally biased region" description="Basic and acidic residues" evidence="3">
    <location>
        <begin position="396"/>
        <end position="406"/>
    </location>
</feature>
<dbReference type="InterPro" id="IPR015422">
    <property type="entry name" value="PyrdxlP-dep_Trfase_small"/>
</dbReference>
<evidence type="ECO:0000256" key="2">
    <source>
        <dbReference type="ARBA" id="ARBA00022898"/>
    </source>
</evidence>
<name>A0A3M7GL11_HORWE</name>
<dbReference type="InterPro" id="IPR004838">
    <property type="entry name" value="NHTrfase_class1_PyrdxlP-BS"/>
</dbReference>
<comment type="similarity">
    <text evidence="1">Belongs to the class-I pyridoxal-phosphate-dependent aminotransferase family.</text>
</comment>
<sequence>MSTLAPRGAELADGPSLRELFGGILGDKYDKETNPNGMINIGTAENYTMIPEVSQYTQAHPVALTPNQLSYGEGPWGTPRLRRAMAHHMNKRFHTHIPIQPDDLLFANGVSTICELLGFSLASPGDAILMSSPIYQAFAVDFGTKAKVSTVHVSFPPGIDQFSPAAVAEYERVLLTSSQQSSSPRIRAILLCHPHNPLGRPYPRETLIEFMKLCEKYQIHLLSDEIYAMSVYSTPPPTSPSPSSTSPAAAPAFESILSIPSSDSYISPFLLHVLYGLSKDFAAGGLRIGCLYTRNRPLWRAVSAMSQFSWIPVASELLACRLLEDDEWLEAFFDRSRERLAEGRKVAGRVLEEKGVPFYAAANAGFFLWVDLRSWLPPLSPPPPPAGSKGEEAEEGDGKRVEEGKKEREKVLVDRMLEKKVFLTPGMDMFAEEPGFFRLVFSQEEDVVREGLRRVFEAIGV</sequence>
<proteinExistence type="inferred from homology"/>
<dbReference type="GO" id="GO:0006520">
    <property type="term" value="P:amino acid metabolic process"/>
    <property type="evidence" value="ECO:0007669"/>
    <property type="project" value="TreeGrafter"/>
</dbReference>
<dbReference type="EMBL" id="QWIO01000272">
    <property type="protein sequence ID" value="RMZ01372.1"/>
    <property type="molecule type" value="Genomic_DNA"/>
</dbReference>
<evidence type="ECO:0000313" key="6">
    <source>
        <dbReference type="Proteomes" id="UP000269539"/>
    </source>
</evidence>
<protein>
    <recommendedName>
        <fullName evidence="4">Aminotransferase class I/classII large domain-containing protein</fullName>
    </recommendedName>
</protein>
<dbReference type="CDD" id="cd00609">
    <property type="entry name" value="AAT_like"/>
    <property type="match status" value="1"/>
</dbReference>
<feature type="domain" description="Aminotransferase class I/classII large" evidence="4">
    <location>
        <begin position="75"/>
        <end position="454"/>
    </location>
</feature>
<dbReference type="Pfam" id="PF00155">
    <property type="entry name" value="Aminotran_1_2"/>
    <property type="match status" value="1"/>
</dbReference>
<evidence type="ECO:0000256" key="1">
    <source>
        <dbReference type="ARBA" id="ARBA00007441"/>
    </source>
</evidence>
<dbReference type="InterPro" id="IPR004839">
    <property type="entry name" value="Aminotransferase_I/II_large"/>
</dbReference>
<reference evidence="5 6" key="1">
    <citation type="journal article" date="2018" name="BMC Genomics">
        <title>Genomic evidence for intraspecific hybridization in a clonal and extremely halotolerant yeast.</title>
        <authorList>
            <person name="Gostincar C."/>
            <person name="Stajich J.E."/>
            <person name="Zupancic J."/>
            <person name="Zalar P."/>
            <person name="Gunde-Cimerman N."/>
        </authorList>
    </citation>
    <scope>NUCLEOTIDE SEQUENCE [LARGE SCALE GENOMIC DNA]</scope>
    <source>
        <strain evidence="5 6">EXF-10513</strain>
    </source>
</reference>
<feature type="region of interest" description="Disordered" evidence="3">
    <location>
        <begin position="380"/>
        <end position="406"/>
    </location>
</feature>
<dbReference type="InterPro" id="IPR015424">
    <property type="entry name" value="PyrdxlP-dep_Trfase"/>
</dbReference>
<dbReference type="GO" id="GO:0030170">
    <property type="term" value="F:pyridoxal phosphate binding"/>
    <property type="evidence" value="ECO:0007669"/>
    <property type="project" value="InterPro"/>
</dbReference>
<organism evidence="5 6">
    <name type="scientific">Hortaea werneckii</name>
    <name type="common">Black yeast</name>
    <name type="synonym">Cladosporium werneckii</name>
    <dbReference type="NCBI Taxonomy" id="91943"/>
    <lineage>
        <taxon>Eukaryota</taxon>
        <taxon>Fungi</taxon>
        <taxon>Dikarya</taxon>
        <taxon>Ascomycota</taxon>
        <taxon>Pezizomycotina</taxon>
        <taxon>Dothideomycetes</taxon>
        <taxon>Dothideomycetidae</taxon>
        <taxon>Mycosphaerellales</taxon>
        <taxon>Teratosphaeriaceae</taxon>
        <taxon>Hortaea</taxon>
    </lineage>
</organism>
<dbReference type="AlphaFoldDB" id="A0A3M7GL11"/>
<dbReference type="SUPFAM" id="SSF53383">
    <property type="entry name" value="PLP-dependent transferases"/>
    <property type="match status" value="1"/>
</dbReference>
<dbReference type="Gene3D" id="3.90.1150.10">
    <property type="entry name" value="Aspartate Aminotransferase, domain 1"/>
    <property type="match status" value="1"/>
</dbReference>
<evidence type="ECO:0000259" key="4">
    <source>
        <dbReference type="Pfam" id="PF00155"/>
    </source>
</evidence>
<dbReference type="PANTHER" id="PTHR43795:SF39">
    <property type="entry name" value="AMINOTRANSFERASE CLASS I_CLASSII DOMAIN-CONTAINING PROTEIN"/>
    <property type="match status" value="1"/>
</dbReference>
<dbReference type="Gene3D" id="3.40.640.10">
    <property type="entry name" value="Type I PLP-dependent aspartate aminotransferase-like (Major domain)"/>
    <property type="match status" value="1"/>
</dbReference>
<dbReference type="PROSITE" id="PS00105">
    <property type="entry name" value="AA_TRANSFER_CLASS_1"/>
    <property type="match status" value="1"/>
</dbReference>
<dbReference type="PRINTS" id="PR00753">
    <property type="entry name" value="ACCSYNTHASE"/>
</dbReference>
<dbReference type="PANTHER" id="PTHR43795">
    <property type="entry name" value="BIFUNCTIONAL ASPARTATE AMINOTRANSFERASE AND GLUTAMATE/ASPARTATE-PREPHENATE AMINOTRANSFERASE-RELATED"/>
    <property type="match status" value="1"/>
</dbReference>
<evidence type="ECO:0000256" key="3">
    <source>
        <dbReference type="SAM" id="MobiDB-lite"/>
    </source>
</evidence>
<comment type="caution">
    <text evidence="5">The sequence shown here is derived from an EMBL/GenBank/DDBJ whole genome shotgun (WGS) entry which is preliminary data.</text>
</comment>
<accession>A0A3M7GL11</accession>
<dbReference type="Proteomes" id="UP000269539">
    <property type="component" value="Unassembled WGS sequence"/>
</dbReference>
<evidence type="ECO:0000313" key="5">
    <source>
        <dbReference type="EMBL" id="RMZ01372.1"/>
    </source>
</evidence>
<dbReference type="InterPro" id="IPR015421">
    <property type="entry name" value="PyrdxlP-dep_Trfase_major"/>
</dbReference>
<dbReference type="VEuPathDB" id="FungiDB:BTJ68_07184"/>
<gene>
    <name evidence="5" type="ORF">D0864_03478</name>
</gene>
<dbReference type="GO" id="GO:0008483">
    <property type="term" value="F:transaminase activity"/>
    <property type="evidence" value="ECO:0007669"/>
    <property type="project" value="TreeGrafter"/>
</dbReference>
<dbReference type="InterPro" id="IPR050478">
    <property type="entry name" value="Ethylene_sulfur-biosynth"/>
</dbReference>
<keyword evidence="2" id="KW-0663">Pyridoxal phosphate</keyword>